<dbReference type="Pfam" id="PF07693">
    <property type="entry name" value="KAP_NTPase"/>
    <property type="match status" value="1"/>
</dbReference>
<gene>
    <name evidence="2" type="ORF">K8V06_04310</name>
</gene>
<dbReference type="InterPro" id="IPR011646">
    <property type="entry name" value="KAP_P-loop"/>
</dbReference>
<evidence type="ECO:0000259" key="1">
    <source>
        <dbReference type="Pfam" id="PF07693"/>
    </source>
</evidence>
<name>A0A921IE34_9LACO</name>
<protein>
    <submittedName>
        <fullName evidence="2">KAP family NTPase</fullName>
    </submittedName>
</protein>
<evidence type="ECO:0000313" key="3">
    <source>
        <dbReference type="Proteomes" id="UP000759256"/>
    </source>
</evidence>
<organism evidence="2 3">
    <name type="scientific">Ligilactobacillus salivarius</name>
    <dbReference type="NCBI Taxonomy" id="1624"/>
    <lineage>
        <taxon>Bacteria</taxon>
        <taxon>Bacillati</taxon>
        <taxon>Bacillota</taxon>
        <taxon>Bacilli</taxon>
        <taxon>Lactobacillales</taxon>
        <taxon>Lactobacillaceae</taxon>
        <taxon>Ligilactobacillus</taxon>
    </lineage>
</organism>
<dbReference type="Proteomes" id="UP000759256">
    <property type="component" value="Unassembled WGS sequence"/>
</dbReference>
<feature type="domain" description="KAP NTPase" evidence="1">
    <location>
        <begin position="30"/>
        <end position="283"/>
    </location>
</feature>
<reference evidence="2" key="1">
    <citation type="journal article" date="2021" name="PeerJ">
        <title>Extensive microbial diversity within the chicken gut microbiome revealed by metagenomics and culture.</title>
        <authorList>
            <person name="Gilroy R."/>
            <person name="Ravi A."/>
            <person name="Getino M."/>
            <person name="Pursley I."/>
            <person name="Horton D.L."/>
            <person name="Alikhan N.F."/>
            <person name="Baker D."/>
            <person name="Gharbi K."/>
            <person name="Hall N."/>
            <person name="Watson M."/>
            <person name="Adriaenssens E.M."/>
            <person name="Foster-Nyarko E."/>
            <person name="Jarju S."/>
            <person name="Secka A."/>
            <person name="Antonio M."/>
            <person name="Oren A."/>
            <person name="Chaudhuri R.R."/>
            <person name="La Ragione R."/>
            <person name="Hildebrand F."/>
            <person name="Pallen M.J."/>
        </authorList>
    </citation>
    <scope>NUCLEOTIDE SEQUENCE</scope>
    <source>
        <strain evidence="2">CHK189-29639</strain>
    </source>
</reference>
<dbReference type="SUPFAM" id="SSF52540">
    <property type="entry name" value="P-loop containing nucleoside triphosphate hydrolases"/>
    <property type="match status" value="1"/>
</dbReference>
<evidence type="ECO:0000313" key="2">
    <source>
        <dbReference type="EMBL" id="HJG15349.1"/>
    </source>
</evidence>
<dbReference type="InterPro" id="IPR027417">
    <property type="entry name" value="P-loop_NTPase"/>
</dbReference>
<dbReference type="EMBL" id="DYVK01000045">
    <property type="protein sequence ID" value="HJG15349.1"/>
    <property type="molecule type" value="Genomic_DNA"/>
</dbReference>
<reference evidence="2" key="2">
    <citation type="submission" date="2021-09" db="EMBL/GenBank/DDBJ databases">
        <authorList>
            <person name="Gilroy R."/>
        </authorList>
    </citation>
    <scope>NUCLEOTIDE SEQUENCE</scope>
    <source>
        <strain evidence="2">CHK189-29639</strain>
    </source>
</reference>
<dbReference type="AlphaFoldDB" id="A0A921IE34"/>
<comment type="caution">
    <text evidence="2">The sequence shown here is derived from an EMBL/GenBank/DDBJ whole genome shotgun (WGS) entry which is preliminary data.</text>
</comment>
<dbReference type="Gene3D" id="3.40.50.300">
    <property type="entry name" value="P-loop containing nucleotide triphosphate hydrolases"/>
    <property type="match status" value="1"/>
</dbReference>
<accession>A0A921IE34</accession>
<sequence>MKSIELLPTGKNIIDNIYKDPFHRNKKIMAFLEMLTTIEGHFSISIDGKWGSGKTFFVKECELALNVLNDENGLDSEKRSKVLHSLDFSKDDLKKKLKKQKCIYFDAWANDSYDNPIIAILNTLISSQSLLKQADIKQLTSTLEKLTESFFSNKVGIDLTLLKYAMKPKEVEDFQEQVSLHEYIKKVINNLTRKDQRLNIFVDELDRCNPRFAVKLLEQIKHYFLLDNVTFIFSTNILELSKTINKFYGNDFRGDKYLNRFFDLSLSIPEIDADSYFDYLISENSLLVYIKNELAIIKFLNMSLRGINNFIANNRIIDYMKLENNPEIFTQVHKTIYMDIVWSVVPILIGVRTVNYSSYAELLSGKNEKLFANALEHTEFWNLLRYDASASELLSLCNLDKNNTIEDNKDNIVKTIYDKLFVTTLNRNQVKTKSDNFWYAVNQNLNEVLKTISSNFHFE</sequence>
<proteinExistence type="predicted"/>